<keyword evidence="7 8" id="KW-0927">Auxin signaling pathway</keyword>
<dbReference type="Gene3D" id="2.30.30.1040">
    <property type="match status" value="1"/>
</dbReference>
<dbReference type="GO" id="GO:0006355">
    <property type="term" value="P:regulation of DNA-templated transcription"/>
    <property type="evidence" value="ECO:0007669"/>
    <property type="project" value="InterPro"/>
</dbReference>
<evidence type="ECO:0000313" key="11">
    <source>
        <dbReference type="Proteomes" id="UP000834106"/>
    </source>
</evidence>
<dbReference type="InterPro" id="IPR003340">
    <property type="entry name" value="B3_DNA-bd"/>
</dbReference>
<evidence type="ECO:0000313" key="10">
    <source>
        <dbReference type="EMBL" id="CAI9754336.1"/>
    </source>
</evidence>
<keyword evidence="5 8" id="KW-0804">Transcription</keyword>
<sequence>MSAPATHTDPSIWHATAGAAVEIPTVNSRVYYFPQGHLEHSFPVKNNNILLKTHLISCQVLAVSLLSDASFDQPFAKLRLLPLQSRGQHVITENVEKREMDESDVVSFAKILTPSDANNGGGFSVPRFCADLIFPRLDFSAEPPVQNLVINDSQNNAWEFRHIYRGTPRRHLLTTGWSRFVNSKRLVAGDTVVFMRKTSTGELFVGIRRAVREIVSVWSCPVAMENSTVKNEYGNNYNVGDGKEREVIEAIETAEKGMAFEVVYYPRTGIPDFVVSAEKVEDSLSFCWSAGMRVKMAVETEDSSRTTWFQGTILSTTSSSGVPGGDSPWRMLEVMWDEHQVLQNVKTVSPWQVELVLPTPQFHSALPPLKKFKVQQASGKLPDGEGELFSPTTESTDLMIGQLNSSTFSYNSYPAGMQGARLDQFCASTLSNSHSDNSHQMSTNFMKNGTQPELKISTELNIGSSRVDNLSPDSQSSVNLSSTELVGKQGSVSSIQLFGKIISTVQPVEDCPDNNVNCAEGERNAVYCESDAVIDKQDPSSTDSSSEDVLYELVVLADN</sequence>
<dbReference type="EMBL" id="OU503036">
    <property type="protein sequence ID" value="CAI9754336.1"/>
    <property type="molecule type" value="Genomic_DNA"/>
</dbReference>
<dbReference type="PANTHER" id="PTHR31384:SF94">
    <property type="entry name" value="AUXIN RESPONSE FACTOR 17"/>
    <property type="match status" value="1"/>
</dbReference>
<evidence type="ECO:0000256" key="3">
    <source>
        <dbReference type="ARBA" id="ARBA00023015"/>
    </source>
</evidence>
<dbReference type="InterPro" id="IPR044835">
    <property type="entry name" value="ARF_plant"/>
</dbReference>
<dbReference type="PANTHER" id="PTHR31384">
    <property type="entry name" value="AUXIN RESPONSE FACTOR 4-RELATED"/>
    <property type="match status" value="1"/>
</dbReference>
<dbReference type="PROSITE" id="PS50863">
    <property type="entry name" value="B3"/>
    <property type="match status" value="1"/>
</dbReference>
<evidence type="ECO:0000259" key="9">
    <source>
        <dbReference type="PROSITE" id="PS50863"/>
    </source>
</evidence>
<dbReference type="CDD" id="cd10017">
    <property type="entry name" value="B3_DNA"/>
    <property type="match status" value="1"/>
</dbReference>
<evidence type="ECO:0000256" key="2">
    <source>
        <dbReference type="ARBA" id="ARBA00007853"/>
    </source>
</evidence>
<evidence type="ECO:0000256" key="8">
    <source>
        <dbReference type="RuleBase" id="RU004561"/>
    </source>
</evidence>
<protein>
    <recommendedName>
        <fullName evidence="8">Auxin response factor</fullName>
    </recommendedName>
</protein>
<dbReference type="InterPro" id="IPR010525">
    <property type="entry name" value="ARF_dom"/>
</dbReference>
<keyword evidence="3 8" id="KW-0805">Transcription regulation</keyword>
<dbReference type="Pfam" id="PF02362">
    <property type="entry name" value="B3"/>
    <property type="match status" value="1"/>
</dbReference>
<comment type="subcellular location">
    <subcellularLocation>
        <location evidence="1 8">Nucleus</location>
    </subcellularLocation>
</comment>
<dbReference type="GO" id="GO:0003677">
    <property type="term" value="F:DNA binding"/>
    <property type="evidence" value="ECO:0007669"/>
    <property type="project" value="UniProtKB-KW"/>
</dbReference>
<evidence type="ECO:0000256" key="7">
    <source>
        <dbReference type="ARBA" id="ARBA00023294"/>
    </source>
</evidence>
<evidence type="ECO:0000256" key="4">
    <source>
        <dbReference type="ARBA" id="ARBA00023125"/>
    </source>
</evidence>
<reference evidence="10" key="1">
    <citation type="submission" date="2023-05" db="EMBL/GenBank/DDBJ databases">
        <authorList>
            <person name="Huff M."/>
        </authorList>
    </citation>
    <scope>NUCLEOTIDE SEQUENCE</scope>
</reference>
<dbReference type="SMART" id="SM01019">
    <property type="entry name" value="B3"/>
    <property type="match status" value="1"/>
</dbReference>
<dbReference type="Gene3D" id="2.40.330.10">
    <property type="entry name" value="DNA-binding pseudobarrel domain"/>
    <property type="match status" value="1"/>
</dbReference>
<dbReference type="GO" id="GO:0009734">
    <property type="term" value="P:auxin-activated signaling pathway"/>
    <property type="evidence" value="ECO:0007669"/>
    <property type="project" value="UniProtKB-KW"/>
</dbReference>
<dbReference type="GO" id="GO:0005634">
    <property type="term" value="C:nucleus"/>
    <property type="evidence" value="ECO:0007669"/>
    <property type="project" value="UniProtKB-SubCell"/>
</dbReference>
<dbReference type="AlphaFoldDB" id="A0AAD1YMZ1"/>
<evidence type="ECO:0000256" key="5">
    <source>
        <dbReference type="ARBA" id="ARBA00023163"/>
    </source>
</evidence>
<evidence type="ECO:0000256" key="6">
    <source>
        <dbReference type="ARBA" id="ARBA00023242"/>
    </source>
</evidence>
<proteinExistence type="inferred from homology"/>
<comment type="similarity">
    <text evidence="2 8">Belongs to the ARF family.</text>
</comment>
<gene>
    <name evidence="10" type="ORF">FPE_LOCUS1767</name>
</gene>
<evidence type="ECO:0000256" key="1">
    <source>
        <dbReference type="ARBA" id="ARBA00004123"/>
    </source>
</evidence>
<feature type="domain" description="TF-B3" evidence="9">
    <location>
        <begin position="108"/>
        <end position="211"/>
    </location>
</feature>
<dbReference type="Proteomes" id="UP000834106">
    <property type="component" value="Chromosome 1"/>
</dbReference>
<dbReference type="FunFam" id="2.40.330.10:FF:000001">
    <property type="entry name" value="Auxin response factor"/>
    <property type="match status" value="1"/>
</dbReference>
<dbReference type="InterPro" id="IPR015300">
    <property type="entry name" value="DNA-bd_pseudobarrel_sf"/>
</dbReference>
<organism evidence="10 11">
    <name type="scientific">Fraxinus pennsylvanica</name>
    <dbReference type="NCBI Taxonomy" id="56036"/>
    <lineage>
        <taxon>Eukaryota</taxon>
        <taxon>Viridiplantae</taxon>
        <taxon>Streptophyta</taxon>
        <taxon>Embryophyta</taxon>
        <taxon>Tracheophyta</taxon>
        <taxon>Spermatophyta</taxon>
        <taxon>Magnoliopsida</taxon>
        <taxon>eudicotyledons</taxon>
        <taxon>Gunneridae</taxon>
        <taxon>Pentapetalae</taxon>
        <taxon>asterids</taxon>
        <taxon>lamiids</taxon>
        <taxon>Lamiales</taxon>
        <taxon>Oleaceae</taxon>
        <taxon>Oleeae</taxon>
        <taxon>Fraxinus</taxon>
    </lineage>
</organism>
<accession>A0AAD1YMZ1</accession>
<keyword evidence="4 8" id="KW-0238">DNA-binding</keyword>
<dbReference type="SUPFAM" id="SSF101936">
    <property type="entry name" value="DNA-binding pseudobarrel domain"/>
    <property type="match status" value="1"/>
</dbReference>
<comment type="subunit">
    <text evidence="8">Homodimers and heterodimers.</text>
</comment>
<name>A0AAD1YMZ1_9LAMI</name>
<keyword evidence="6 8" id="KW-0539">Nucleus</keyword>
<dbReference type="Pfam" id="PF06507">
    <property type="entry name" value="ARF_AD"/>
    <property type="match status" value="1"/>
</dbReference>
<keyword evidence="11" id="KW-1185">Reference proteome</keyword>
<comment type="function">
    <text evidence="8">Auxin response factors (ARFs) are transcriptional factors that bind specifically to the DNA sequence 5'-TGTCTC-3' found in the auxin-responsive promoter elements (AuxREs).</text>
</comment>